<dbReference type="Gene3D" id="3.80.10.10">
    <property type="entry name" value="Ribonuclease Inhibitor"/>
    <property type="match status" value="1"/>
</dbReference>
<proteinExistence type="predicted"/>
<sequence>MPSFLDLPLENVIEMLCRHCTLRDAGRHDGLYAREHRPAYDKADLVALARLCLMSKTLNAIATPRLYHRPATRRSDLLARTLIERPDLASHVRCFADHEWCIQDRGDTPPQLLALHDERARGLLADERDDGWAWLRSEIEEKTVSETLITAVLVSLCPNLEDIYAVSHYRPVCILSQPNSLLRLKMLVTYHGDTKSGMPFGHLKALSTAAPNLKTIICHELAEQGGSPRAPFVFDHVTGLCLVNSVLNAESLAAVLVACPRLETFAYIGGNSKVASYSLTGNEAQRVILQYAPTLKNLHIDLHQIFSASVELAEPDMIHSLADMERLEHLTLDSRCLLTHTNPFTSRFRIRPGPVGEPILGGPFLDPEDTRLVTMLPPSLRSLRLQKGAKGPDLRRLIDCVKVMANNGPQSFPNLENVQLLNLGNTDTSAIEETFRGNGVAFSSIRLRLVHG</sequence>
<evidence type="ECO:0008006" key="3">
    <source>
        <dbReference type="Google" id="ProtNLM"/>
    </source>
</evidence>
<dbReference type="EMBL" id="JAZAVJ010000036">
    <property type="protein sequence ID" value="KAK7419643.1"/>
    <property type="molecule type" value="Genomic_DNA"/>
</dbReference>
<organism evidence="1 2">
    <name type="scientific">Neonectria punicea</name>
    <dbReference type="NCBI Taxonomy" id="979145"/>
    <lineage>
        <taxon>Eukaryota</taxon>
        <taxon>Fungi</taxon>
        <taxon>Dikarya</taxon>
        <taxon>Ascomycota</taxon>
        <taxon>Pezizomycotina</taxon>
        <taxon>Sordariomycetes</taxon>
        <taxon>Hypocreomycetidae</taxon>
        <taxon>Hypocreales</taxon>
        <taxon>Nectriaceae</taxon>
        <taxon>Neonectria</taxon>
    </lineage>
</organism>
<gene>
    <name evidence="1" type="ORF">QQX98_003234</name>
</gene>
<protein>
    <recommendedName>
        <fullName evidence="3">F-box domain-containing protein</fullName>
    </recommendedName>
</protein>
<dbReference type="Proteomes" id="UP001498476">
    <property type="component" value="Unassembled WGS sequence"/>
</dbReference>
<name>A0ABR1HFV4_9HYPO</name>
<keyword evidence="2" id="KW-1185">Reference proteome</keyword>
<evidence type="ECO:0000313" key="1">
    <source>
        <dbReference type="EMBL" id="KAK7419643.1"/>
    </source>
</evidence>
<accession>A0ABR1HFV4</accession>
<dbReference type="InterPro" id="IPR032675">
    <property type="entry name" value="LRR_dom_sf"/>
</dbReference>
<reference evidence="1 2" key="1">
    <citation type="journal article" date="2025" name="Microbiol. Resour. Announc.">
        <title>Draft genome sequences for Neonectria magnoliae and Neonectria punicea, canker pathogens of Liriodendron tulipifera and Acer saccharum in West Virginia.</title>
        <authorList>
            <person name="Petronek H.M."/>
            <person name="Kasson M.T."/>
            <person name="Metheny A.M."/>
            <person name="Stauder C.M."/>
            <person name="Lovett B."/>
            <person name="Lynch S.C."/>
            <person name="Garnas J.R."/>
            <person name="Kasson L.R."/>
            <person name="Stajich J.E."/>
        </authorList>
    </citation>
    <scope>NUCLEOTIDE SEQUENCE [LARGE SCALE GENOMIC DNA]</scope>
    <source>
        <strain evidence="1 2">NRRL 64653</strain>
    </source>
</reference>
<comment type="caution">
    <text evidence="1">The sequence shown here is derived from an EMBL/GenBank/DDBJ whole genome shotgun (WGS) entry which is preliminary data.</text>
</comment>
<evidence type="ECO:0000313" key="2">
    <source>
        <dbReference type="Proteomes" id="UP001498476"/>
    </source>
</evidence>